<dbReference type="AlphaFoldDB" id="A0A510X6C4"/>
<keyword evidence="2" id="KW-1185">Reference proteome</keyword>
<name>A0A510X6C4_9GAMM</name>
<sequence length="51" mass="5183">MMNAVASHGVPLGADEISGTGALYHMGMQVEFGIEVIIGGARETGSYSAAQ</sequence>
<reference evidence="1 2" key="1">
    <citation type="submission" date="2019-07" db="EMBL/GenBank/DDBJ databases">
        <title>Whole genome shotgun sequence of Halomonas pacifica NBRC 102220.</title>
        <authorList>
            <person name="Hosoyama A."/>
            <person name="Uohara A."/>
            <person name="Ohji S."/>
            <person name="Ichikawa N."/>
        </authorList>
    </citation>
    <scope>NUCLEOTIDE SEQUENCE [LARGE SCALE GENOMIC DNA]</scope>
    <source>
        <strain evidence="1 2">NBRC 102220</strain>
    </source>
</reference>
<comment type="caution">
    <text evidence="1">The sequence shown here is derived from an EMBL/GenBank/DDBJ whole genome shotgun (WGS) entry which is preliminary data.</text>
</comment>
<evidence type="ECO:0000313" key="1">
    <source>
        <dbReference type="EMBL" id="GEK46969.1"/>
    </source>
</evidence>
<protein>
    <submittedName>
        <fullName evidence="1">Uncharacterized protein</fullName>
    </submittedName>
</protein>
<organism evidence="1 2">
    <name type="scientific">Bisbaumannia pacifica</name>
    <dbReference type="NCBI Taxonomy" id="77098"/>
    <lineage>
        <taxon>Bacteria</taxon>
        <taxon>Pseudomonadati</taxon>
        <taxon>Pseudomonadota</taxon>
        <taxon>Gammaproteobacteria</taxon>
        <taxon>Oceanospirillales</taxon>
        <taxon>Halomonadaceae</taxon>
        <taxon>Bisbaumannia</taxon>
    </lineage>
</organism>
<proteinExistence type="predicted"/>
<dbReference type="Proteomes" id="UP000321275">
    <property type="component" value="Unassembled WGS sequence"/>
</dbReference>
<gene>
    <name evidence="1" type="ORF">HPA02_12520</name>
</gene>
<dbReference type="EMBL" id="BJUK01000010">
    <property type="protein sequence ID" value="GEK46969.1"/>
    <property type="molecule type" value="Genomic_DNA"/>
</dbReference>
<accession>A0A510X6C4</accession>
<evidence type="ECO:0000313" key="2">
    <source>
        <dbReference type="Proteomes" id="UP000321275"/>
    </source>
</evidence>